<gene>
    <name evidence="1" type="ORF">T03_5459</name>
</gene>
<protein>
    <submittedName>
        <fullName evidence="1">Uncharacterized protein</fullName>
    </submittedName>
</protein>
<organism evidence="1 2">
    <name type="scientific">Trichinella britovi</name>
    <name type="common">Parasitic roundworm</name>
    <dbReference type="NCBI Taxonomy" id="45882"/>
    <lineage>
        <taxon>Eukaryota</taxon>
        <taxon>Metazoa</taxon>
        <taxon>Ecdysozoa</taxon>
        <taxon>Nematoda</taxon>
        <taxon>Enoplea</taxon>
        <taxon>Dorylaimia</taxon>
        <taxon>Trichinellida</taxon>
        <taxon>Trichinellidae</taxon>
        <taxon>Trichinella</taxon>
    </lineage>
</organism>
<dbReference type="AlphaFoldDB" id="A0A0V0YZM8"/>
<reference evidence="1 2" key="1">
    <citation type="submission" date="2015-01" db="EMBL/GenBank/DDBJ databases">
        <title>Evolution of Trichinella species and genotypes.</title>
        <authorList>
            <person name="Korhonen P.K."/>
            <person name="Edoardo P."/>
            <person name="Giuseppe L.R."/>
            <person name="Gasser R.B."/>
        </authorList>
    </citation>
    <scope>NUCLEOTIDE SEQUENCE [LARGE SCALE GENOMIC DNA]</scope>
    <source>
        <strain evidence="1">ISS120</strain>
    </source>
</reference>
<comment type="caution">
    <text evidence="1">The sequence shown here is derived from an EMBL/GenBank/DDBJ whole genome shotgun (WGS) entry which is preliminary data.</text>
</comment>
<sequence>MLASCASASRPSSNADWRASVNSKSFSTATVFLGSQLLSPTHHSCDWDPATLSSIGSYLRLTSSPRESSLPSPSLSAP</sequence>
<evidence type="ECO:0000313" key="1">
    <source>
        <dbReference type="EMBL" id="KRY05638.1"/>
    </source>
</evidence>
<accession>A0A0V0YZM8</accession>
<evidence type="ECO:0000313" key="2">
    <source>
        <dbReference type="Proteomes" id="UP000054653"/>
    </source>
</evidence>
<name>A0A0V0YZM8_TRIBR</name>
<dbReference type="EMBL" id="JYDI01004879">
    <property type="protein sequence ID" value="KRY05638.1"/>
    <property type="molecule type" value="Genomic_DNA"/>
</dbReference>
<keyword evidence="2" id="KW-1185">Reference proteome</keyword>
<proteinExistence type="predicted"/>
<dbReference type="Proteomes" id="UP000054653">
    <property type="component" value="Unassembled WGS sequence"/>
</dbReference>